<dbReference type="SMART" id="SM00530">
    <property type="entry name" value="HTH_XRE"/>
    <property type="match status" value="1"/>
</dbReference>
<dbReference type="AlphaFoldDB" id="A0A0X7K0H3"/>
<dbReference type="OrthoDB" id="7008804at2"/>
<dbReference type="GO" id="GO:0003677">
    <property type="term" value="F:DNA binding"/>
    <property type="evidence" value="ECO:0007669"/>
    <property type="project" value="UniProtKB-KW"/>
</dbReference>
<sequence>MSLRKSFAAALKLLRTIRGLSQAEISKSVVQSHVSQLETAITTATVDVSYDLATALGVQPSTLFTLALAAHEQRTARELLLGCLAELEELGLADMLLSTEPQPKMTPAMIEARSKWGAVQELKAKGLSITEARKHLGLPETTVRRLWHREMND</sequence>
<dbReference type="PROSITE" id="PS50943">
    <property type="entry name" value="HTH_CROC1"/>
    <property type="match status" value="1"/>
</dbReference>
<dbReference type="SUPFAM" id="SSF47413">
    <property type="entry name" value="lambda repressor-like DNA-binding domains"/>
    <property type="match status" value="1"/>
</dbReference>
<comment type="caution">
    <text evidence="2">The sequence shown here is derived from an EMBL/GenBank/DDBJ whole genome shotgun (WGS) entry which is preliminary data.</text>
</comment>
<dbReference type="Pfam" id="PF01381">
    <property type="entry name" value="HTH_3"/>
    <property type="match status" value="1"/>
</dbReference>
<dbReference type="Proteomes" id="UP000067111">
    <property type="component" value="Unassembled WGS sequence"/>
</dbReference>
<keyword evidence="2" id="KW-0238">DNA-binding</keyword>
<name>A0A0X7K0H3_9PSED</name>
<evidence type="ECO:0000313" key="2">
    <source>
        <dbReference type="EMBL" id="KWU49178.1"/>
    </source>
</evidence>
<dbReference type="InterPro" id="IPR010982">
    <property type="entry name" value="Lambda_DNA-bd_dom_sf"/>
</dbReference>
<organism evidence="2 3">
    <name type="scientific">Pseudomonas palleroniana</name>
    <dbReference type="NCBI Taxonomy" id="191390"/>
    <lineage>
        <taxon>Bacteria</taxon>
        <taxon>Pseudomonadati</taxon>
        <taxon>Pseudomonadota</taxon>
        <taxon>Gammaproteobacteria</taxon>
        <taxon>Pseudomonadales</taxon>
        <taxon>Pseudomonadaceae</taxon>
        <taxon>Pseudomonas</taxon>
    </lineage>
</organism>
<dbReference type="Gene3D" id="1.10.260.40">
    <property type="entry name" value="lambda repressor-like DNA-binding domains"/>
    <property type="match status" value="1"/>
</dbReference>
<gene>
    <name evidence="2" type="ORF">AWV77_19190</name>
</gene>
<dbReference type="EMBL" id="LRMR01000029">
    <property type="protein sequence ID" value="KWU49178.1"/>
    <property type="molecule type" value="Genomic_DNA"/>
</dbReference>
<dbReference type="RefSeq" id="WP_060755764.1">
    <property type="nucleotide sequence ID" value="NZ_LRMR01000029.1"/>
</dbReference>
<evidence type="ECO:0000259" key="1">
    <source>
        <dbReference type="PROSITE" id="PS50943"/>
    </source>
</evidence>
<reference evidence="3" key="1">
    <citation type="submission" date="2016-01" db="EMBL/GenBank/DDBJ databases">
        <authorList>
            <person name="Gamez R.M."/>
            <person name="Rodriguez F."/>
            <person name="Bernal J.F."/>
            <person name="Agarwala R."/>
            <person name="Landsman D."/>
            <person name="Marino-Ramirez L."/>
        </authorList>
    </citation>
    <scope>NUCLEOTIDE SEQUENCE [LARGE SCALE GENOMIC DNA]</scope>
    <source>
        <strain evidence="3">Ps006</strain>
    </source>
</reference>
<dbReference type="CDD" id="cd00093">
    <property type="entry name" value="HTH_XRE"/>
    <property type="match status" value="1"/>
</dbReference>
<dbReference type="InterPro" id="IPR001387">
    <property type="entry name" value="Cro/C1-type_HTH"/>
</dbReference>
<accession>A0A0X7K0H3</accession>
<evidence type="ECO:0000313" key="3">
    <source>
        <dbReference type="Proteomes" id="UP000067111"/>
    </source>
</evidence>
<protein>
    <submittedName>
        <fullName evidence="2">DNA-binding protein</fullName>
    </submittedName>
</protein>
<feature type="domain" description="HTH cro/C1-type" evidence="1">
    <location>
        <begin position="11"/>
        <end position="63"/>
    </location>
</feature>
<proteinExistence type="predicted"/>